<evidence type="ECO:0000313" key="2">
    <source>
        <dbReference type="EMBL" id="ROQ28583.1"/>
    </source>
</evidence>
<name>A0A3N1PJ14_9GAMM</name>
<dbReference type="InterPro" id="IPR007136">
    <property type="entry name" value="DUF347"/>
</dbReference>
<organism evidence="2 3">
    <name type="scientific">Gallaecimonas pentaromativorans</name>
    <dbReference type="NCBI Taxonomy" id="584787"/>
    <lineage>
        <taxon>Bacteria</taxon>
        <taxon>Pseudomonadati</taxon>
        <taxon>Pseudomonadota</taxon>
        <taxon>Gammaproteobacteria</taxon>
        <taxon>Enterobacterales</taxon>
        <taxon>Gallaecimonadaceae</taxon>
        <taxon>Gallaecimonas</taxon>
    </lineage>
</organism>
<feature type="transmembrane region" description="Helical" evidence="1">
    <location>
        <begin position="12"/>
        <end position="30"/>
    </location>
</feature>
<feature type="transmembrane region" description="Helical" evidence="1">
    <location>
        <begin position="163"/>
        <end position="185"/>
    </location>
</feature>
<protein>
    <submittedName>
        <fullName evidence="2">Putative membrane-anchored protein</fullName>
    </submittedName>
</protein>
<feature type="transmembrane region" description="Helical" evidence="1">
    <location>
        <begin position="42"/>
        <end position="60"/>
    </location>
</feature>
<keyword evidence="1" id="KW-0812">Transmembrane</keyword>
<evidence type="ECO:0000256" key="1">
    <source>
        <dbReference type="SAM" id="Phobius"/>
    </source>
</evidence>
<feature type="transmembrane region" description="Helical" evidence="1">
    <location>
        <begin position="224"/>
        <end position="243"/>
    </location>
</feature>
<dbReference type="EMBL" id="RJUL01000003">
    <property type="protein sequence ID" value="ROQ28583.1"/>
    <property type="molecule type" value="Genomic_DNA"/>
</dbReference>
<proteinExistence type="predicted"/>
<gene>
    <name evidence="2" type="ORF">EDC28_103176</name>
</gene>
<dbReference type="Proteomes" id="UP000268033">
    <property type="component" value="Unassembled WGS sequence"/>
</dbReference>
<keyword evidence="3" id="KW-1185">Reference proteome</keyword>
<sequence length="252" mass="26265">MTVSGKETLAKVPAITLGFWLIKVLVTTLGETGGDAVSMSLGLGYLASTGIFITVFVALVALQIKAAGFRPFLYWATIIASTTLGTTLADFATRSLGIGYSGGSALLLSLLLLTLFCWQRLLGRIDVGSVQSPGAEGFYWLTITFSQTLGTALGDWTADTQGLGYMGGAAIFGGALLLLATLYYGTALSRTGLFWLAFVLTRPLGAVVGDFLDKPLAQGGLELSRFSASACLAAAVLLLIAALPQRAARKGH</sequence>
<comment type="caution">
    <text evidence="2">The sequence shown here is derived from an EMBL/GenBank/DDBJ whole genome shotgun (WGS) entry which is preliminary data.</text>
</comment>
<dbReference type="STRING" id="584787.GCA_001247655_00251"/>
<feature type="transmembrane region" description="Helical" evidence="1">
    <location>
        <begin position="72"/>
        <end position="92"/>
    </location>
</feature>
<keyword evidence="1" id="KW-1133">Transmembrane helix</keyword>
<accession>A0A3N1PJ14</accession>
<dbReference type="AlphaFoldDB" id="A0A3N1PJ14"/>
<dbReference type="Pfam" id="PF03988">
    <property type="entry name" value="DUF347"/>
    <property type="match status" value="4"/>
</dbReference>
<keyword evidence="1" id="KW-0472">Membrane</keyword>
<feature type="transmembrane region" description="Helical" evidence="1">
    <location>
        <begin position="192"/>
        <end position="212"/>
    </location>
</feature>
<dbReference type="RefSeq" id="WP_123421043.1">
    <property type="nucleotide sequence ID" value="NZ_RJUL01000003.1"/>
</dbReference>
<feature type="transmembrane region" description="Helical" evidence="1">
    <location>
        <begin position="98"/>
        <end position="118"/>
    </location>
</feature>
<reference evidence="2 3" key="1">
    <citation type="submission" date="2018-11" db="EMBL/GenBank/DDBJ databases">
        <title>Genomic Encyclopedia of Type Strains, Phase IV (KMG-IV): sequencing the most valuable type-strain genomes for metagenomic binning, comparative biology and taxonomic classification.</title>
        <authorList>
            <person name="Goeker M."/>
        </authorList>
    </citation>
    <scope>NUCLEOTIDE SEQUENCE [LARGE SCALE GENOMIC DNA]</scope>
    <source>
        <strain evidence="2 3">DSM 21945</strain>
    </source>
</reference>
<evidence type="ECO:0000313" key="3">
    <source>
        <dbReference type="Proteomes" id="UP000268033"/>
    </source>
</evidence>